<proteinExistence type="predicted"/>
<accession>A0A8J6QAE3</accession>
<organism evidence="2 3">
    <name type="scientific">Aestuariibaculum sediminum</name>
    <dbReference type="NCBI Taxonomy" id="2770637"/>
    <lineage>
        <taxon>Bacteria</taxon>
        <taxon>Pseudomonadati</taxon>
        <taxon>Bacteroidota</taxon>
        <taxon>Flavobacteriia</taxon>
        <taxon>Flavobacteriales</taxon>
        <taxon>Flavobacteriaceae</taxon>
    </lineage>
</organism>
<name>A0A8J6QAE3_9FLAO</name>
<dbReference type="SUPFAM" id="SSF46955">
    <property type="entry name" value="Putative DNA-binding domain"/>
    <property type="match status" value="1"/>
</dbReference>
<dbReference type="GO" id="GO:0003677">
    <property type="term" value="F:DNA binding"/>
    <property type="evidence" value="ECO:0007669"/>
    <property type="project" value="InterPro"/>
</dbReference>
<dbReference type="EMBL" id="JACVXB010000002">
    <property type="protein sequence ID" value="MBD0831816.1"/>
    <property type="molecule type" value="Genomic_DNA"/>
</dbReference>
<comment type="caution">
    <text evidence="2">The sequence shown here is derived from an EMBL/GenBank/DDBJ whole genome shotgun (WGS) entry which is preliminary data.</text>
</comment>
<dbReference type="Pfam" id="PF12728">
    <property type="entry name" value="HTH_17"/>
    <property type="match status" value="1"/>
</dbReference>
<feature type="domain" description="Helix-turn-helix" evidence="1">
    <location>
        <begin position="39"/>
        <end position="88"/>
    </location>
</feature>
<evidence type="ECO:0000313" key="3">
    <source>
        <dbReference type="Proteomes" id="UP000600588"/>
    </source>
</evidence>
<dbReference type="NCBIfam" id="TIGR01764">
    <property type="entry name" value="excise"/>
    <property type="match status" value="1"/>
</dbReference>
<dbReference type="Proteomes" id="UP000600588">
    <property type="component" value="Unassembled WGS sequence"/>
</dbReference>
<dbReference type="InterPro" id="IPR010093">
    <property type="entry name" value="SinI_DNA-bd"/>
</dbReference>
<gene>
    <name evidence="2" type="ORF">ICJ83_06700</name>
</gene>
<evidence type="ECO:0000313" key="2">
    <source>
        <dbReference type="EMBL" id="MBD0831816.1"/>
    </source>
</evidence>
<dbReference type="AlphaFoldDB" id="A0A8J6QAE3"/>
<dbReference type="RefSeq" id="WP_188229605.1">
    <property type="nucleotide sequence ID" value="NZ_JACVXB010000002.1"/>
</dbReference>
<sequence length="110" mass="12872">MTNQIYLMTEENIEMLAESIFNKLQASSKIPLNDSEDELLTIEEAAKLIKLTKPTIYGLVHRKEIPFIKKGKRLYFEKSELLDWIRSGRRSSKADLHSKVNDYLRENPFV</sequence>
<dbReference type="InterPro" id="IPR009061">
    <property type="entry name" value="DNA-bd_dom_put_sf"/>
</dbReference>
<reference evidence="2 3" key="1">
    <citation type="submission" date="2020-09" db="EMBL/GenBank/DDBJ databases">
        <title>TT11 complete genome.</title>
        <authorList>
            <person name="Wu Z."/>
        </authorList>
    </citation>
    <scope>NUCLEOTIDE SEQUENCE [LARGE SCALE GENOMIC DNA]</scope>
    <source>
        <strain evidence="2 3">TT11</strain>
    </source>
</reference>
<evidence type="ECO:0000259" key="1">
    <source>
        <dbReference type="Pfam" id="PF12728"/>
    </source>
</evidence>
<protein>
    <submittedName>
        <fullName evidence="2">Helix-turn-helix domain-containing protein</fullName>
    </submittedName>
</protein>
<dbReference type="InterPro" id="IPR041657">
    <property type="entry name" value="HTH_17"/>
</dbReference>
<keyword evidence="3" id="KW-1185">Reference proteome</keyword>